<evidence type="ECO:0000313" key="1">
    <source>
        <dbReference type="Proteomes" id="UP000887565"/>
    </source>
</evidence>
<proteinExistence type="predicted"/>
<dbReference type="AlphaFoldDB" id="A0A915KST8"/>
<dbReference type="Proteomes" id="UP000887565">
    <property type="component" value="Unplaced"/>
</dbReference>
<reference evidence="2" key="1">
    <citation type="submission" date="2022-11" db="UniProtKB">
        <authorList>
            <consortium name="WormBaseParasite"/>
        </authorList>
    </citation>
    <scope>IDENTIFICATION</scope>
</reference>
<keyword evidence="1" id="KW-1185">Reference proteome</keyword>
<name>A0A915KST8_ROMCU</name>
<dbReference type="WBParaSite" id="nRc.2.0.1.t41959-RA">
    <property type="protein sequence ID" value="nRc.2.0.1.t41959-RA"/>
    <property type="gene ID" value="nRc.2.0.1.g41959"/>
</dbReference>
<evidence type="ECO:0000313" key="2">
    <source>
        <dbReference type="WBParaSite" id="nRc.2.0.1.t41959-RA"/>
    </source>
</evidence>
<sequence length="94" mass="11038">MFLKRQGSVRGSSGDEEKTCEEMNNKLMVIFMMDRFKITIDKKLRFIKSGLPLIINIIRSDIMHCIVKSSQKSAMQYWLTEGKTWPLFHKIALR</sequence>
<protein>
    <submittedName>
        <fullName evidence="2">Uncharacterized protein</fullName>
    </submittedName>
</protein>
<organism evidence="1 2">
    <name type="scientific">Romanomermis culicivorax</name>
    <name type="common">Nematode worm</name>
    <dbReference type="NCBI Taxonomy" id="13658"/>
    <lineage>
        <taxon>Eukaryota</taxon>
        <taxon>Metazoa</taxon>
        <taxon>Ecdysozoa</taxon>
        <taxon>Nematoda</taxon>
        <taxon>Enoplea</taxon>
        <taxon>Dorylaimia</taxon>
        <taxon>Mermithida</taxon>
        <taxon>Mermithoidea</taxon>
        <taxon>Mermithidae</taxon>
        <taxon>Romanomermis</taxon>
    </lineage>
</organism>
<accession>A0A915KST8</accession>